<dbReference type="GO" id="GO:0005737">
    <property type="term" value="C:cytoplasm"/>
    <property type="evidence" value="ECO:0007669"/>
    <property type="project" value="TreeGrafter"/>
</dbReference>
<gene>
    <name evidence="3" type="ORF">AOZ06_31390</name>
</gene>
<protein>
    <submittedName>
        <fullName evidence="3">Acetoin utilization protein</fullName>
    </submittedName>
</protein>
<sequence>MATGYLHHEVFGWLDRGTRAALFEPDPRLGVQPLWHYDMGETRRRTHELVVVSGLIDELVPIRPRPATEDELRRVHTPEYIARIQADSDRPGGGDAGDGISPFGCGTYDIAALAAGGVIEALEAVWDNRVRNAYTLVRPPGHHATPDSGMGFCVFNNIAIGARHAQRALGARRVAIVDWDVHHGNGTQAVFYDDPDVLTISLHQDNVFPVESGKVTERGTGAGLGATLNVPLPPGTGDGGYRYAMQTVVLPAIQRFQPDLVLVACGFDAGAMDQLGRQMVTSEGFRELTTMIAHAADKACAGRLVLTHEGGYNPATVPFCGLAVMEALCGGKTVPDPFLPLMSAMAGQELQPAQRDAVDAAAKHVNDIGR</sequence>
<dbReference type="RefSeq" id="WP_054292696.1">
    <property type="nucleotide sequence ID" value="NZ_CP012752.1"/>
</dbReference>
<accession>A0A0N9I835</accession>
<dbReference type="InterPro" id="IPR023696">
    <property type="entry name" value="Ureohydrolase_dom_sf"/>
</dbReference>
<dbReference type="KEGG" id="kphy:AOZ06_31390"/>
<dbReference type="PRINTS" id="PR01270">
    <property type="entry name" value="HDASUPER"/>
</dbReference>
<feature type="domain" description="Histone deacetylase" evidence="2">
    <location>
        <begin position="46"/>
        <end position="327"/>
    </location>
</feature>
<evidence type="ECO:0000259" key="2">
    <source>
        <dbReference type="Pfam" id="PF00850"/>
    </source>
</evidence>
<organism evidence="3 4">
    <name type="scientific">Kibdelosporangium phytohabitans</name>
    <dbReference type="NCBI Taxonomy" id="860235"/>
    <lineage>
        <taxon>Bacteria</taxon>
        <taxon>Bacillati</taxon>
        <taxon>Actinomycetota</taxon>
        <taxon>Actinomycetes</taxon>
        <taxon>Pseudonocardiales</taxon>
        <taxon>Pseudonocardiaceae</taxon>
        <taxon>Kibdelosporangium</taxon>
    </lineage>
</organism>
<keyword evidence="4" id="KW-1185">Reference proteome</keyword>
<dbReference type="EMBL" id="CP012752">
    <property type="protein sequence ID" value="ALG10793.1"/>
    <property type="molecule type" value="Genomic_DNA"/>
</dbReference>
<proteinExistence type="inferred from homology"/>
<dbReference type="GO" id="GO:0040029">
    <property type="term" value="P:epigenetic regulation of gene expression"/>
    <property type="evidence" value="ECO:0007669"/>
    <property type="project" value="TreeGrafter"/>
</dbReference>
<dbReference type="PANTHER" id="PTHR10625:SF31">
    <property type="entry name" value="HISTONE DEACETYLASE DOMAIN-CONTAINING PROTEIN"/>
    <property type="match status" value="1"/>
</dbReference>
<dbReference type="GO" id="GO:0004407">
    <property type="term" value="F:histone deacetylase activity"/>
    <property type="evidence" value="ECO:0007669"/>
    <property type="project" value="TreeGrafter"/>
</dbReference>
<dbReference type="InterPro" id="IPR000286">
    <property type="entry name" value="HDACs"/>
</dbReference>
<dbReference type="Proteomes" id="UP000063699">
    <property type="component" value="Chromosome"/>
</dbReference>
<dbReference type="PANTHER" id="PTHR10625">
    <property type="entry name" value="HISTONE DEACETYLASE HDAC1-RELATED"/>
    <property type="match status" value="1"/>
</dbReference>
<dbReference type="InterPro" id="IPR023801">
    <property type="entry name" value="His_deacetylse_dom"/>
</dbReference>
<dbReference type="InterPro" id="IPR037138">
    <property type="entry name" value="His_deacetylse_dom_sf"/>
</dbReference>
<dbReference type="Gene3D" id="3.40.800.20">
    <property type="entry name" value="Histone deacetylase domain"/>
    <property type="match status" value="1"/>
</dbReference>
<name>A0A0N9I835_9PSEU</name>
<dbReference type="SUPFAM" id="SSF52768">
    <property type="entry name" value="Arginase/deacetylase"/>
    <property type="match status" value="1"/>
</dbReference>
<comment type="similarity">
    <text evidence="1">Belongs to the histone deacetylase family.</text>
</comment>
<dbReference type="CDD" id="cd09996">
    <property type="entry name" value="HDAC_classII_1"/>
    <property type="match status" value="1"/>
</dbReference>
<evidence type="ECO:0000313" key="3">
    <source>
        <dbReference type="EMBL" id="ALG10793.1"/>
    </source>
</evidence>
<dbReference type="OrthoDB" id="9808367at2"/>
<evidence type="ECO:0000313" key="4">
    <source>
        <dbReference type="Proteomes" id="UP000063699"/>
    </source>
</evidence>
<dbReference type="STRING" id="860235.AOZ06_31390"/>
<evidence type="ECO:0000256" key="1">
    <source>
        <dbReference type="ARBA" id="ARBA00005947"/>
    </source>
</evidence>
<reference evidence="3 4" key="1">
    <citation type="submission" date="2015-07" db="EMBL/GenBank/DDBJ databases">
        <title>Genome sequencing of Kibdelosporangium phytohabitans.</title>
        <authorList>
            <person name="Qin S."/>
            <person name="Xing K."/>
        </authorList>
    </citation>
    <scope>NUCLEOTIDE SEQUENCE [LARGE SCALE GENOMIC DNA]</scope>
    <source>
        <strain evidence="3 4">KLBMP1111</strain>
    </source>
</reference>
<dbReference type="AlphaFoldDB" id="A0A0N9I835"/>
<dbReference type="Pfam" id="PF00850">
    <property type="entry name" value="Hist_deacetyl"/>
    <property type="match status" value="1"/>
</dbReference>